<sequence>MEDQQRGSTGSDSDGVDDPVHSSSSVMMIPAQFMEITEDCFQKKEQSWSATSQIPTDLTIRVQDITFYVHKYPLVARCGYLTRTELQAPDQHSGYDFKLENFPGGSEAFEIVLRFCYGLPINITTNNVAAVRCASEYLEMTEALEDGNLISKAEAFFTFMVLSSWRESITVLNACETLSPWAENLQIVRRCCDSIAWKISRENNTEEDIAEQDWWFEDVTTLRIDHFMRIITAIKAKGVKPETTGSCIIRYAEKWLPGFDVEKEAIGQHRYHKNEMQWNIISSRAQDGVLQQSKEHRVIIENLVSILPPQKEAVPCNFLLRMLKLALMYSASPALISELEKRVGMVLENANVSDLLIPGYMVQDQGKPSNLTGEHSMHNIEVVQRILEYFLMYEQQQQKPGTVNVSKLLDNYLAEIARDPTLSIPNFKVLAESLPENARTCDDGLYRAIDTFLKSHPSISEHDRRRLCRIMNCEKLSLDACSHAAQNERLPLRTVIQILFSEQVKMRTAIQVKDQAASDENSDQEGSWSCTKKEVETLKAELEMIKTKMAELQTDYVELQKEYEKLNNNHRNLWTFGWLKIKKSALHHGKVDSEDAGEGQLRSNSDRKTRFARRQSIS</sequence>
<accession>A0ACC0BB99</accession>
<protein>
    <submittedName>
        <fullName evidence="1">Uncharacterized protein</fullName>
    </submittedName>
</protein>
<organism evidence="1 2">
    <name type="scientific">Catharanthus roseus</name>
    <name type="common">Madagascar periwinkle</name>
    <name type="synonym">Vinca rosea</name>
    <dbReference type="NCBI Taxonomy" id="4058"/>
    <lineage>
        <taxon>Eukaryota</taxon>
        <taxon>Viridiplantae</taxon>
        <taxon>Streptophyta</taxon>
        <taxon>Embryophyta</taxon>
        <taxon>Tracheophyta</taxon>
        <taxon>Spermatophyta</taxon>
        <taxon>Magnoliopsida</taxon>
        <taxon>eudicotyledons</taxon>
        <taxon>Gunneridae</taxon>
        <taxon>Pentapetalae</taxon>
        <taxon>asterids</taxon>
        <taxon>lamiids</taxon>
        <taxon>Gentianales</taxon>
        <taxon>Apocynaceae</taxon>
        <taxon>Rauvolfioideae</taxon>
        <taxon>Vinceae</taxon>
        <taxon>Catharanthinae</taxon>
        <taxon>Catharanthus</taxon>
    </lineage>
</organism>
<evidence type="ECO:0000313" key="1">
    <source>
        <dbReference type="EMBL" id="KAI5669882.1"/>
    </source>
</evidence>
<proteinExistence type="predicted"/>
<gene>
    <name evidence="1" type="ORF">M9H77_19735</name>
</gene>
<dbReference type="Proteomes" id="UP001060085">
    <property type="component" value="Linkage Group LG04"/>
</dbReference>
<reference evidence="2" key="1">
    <citation type="journal article" date="2023" name="Nat. Plants">
        <title>Single-cell RNA sequencing provides a high-resolution roadmap for understanding the multicellular compartmentation of specialized metabolism.</title>
        <authorList>
            <person name="Sun S."/>
            <person name="Shen X."/>
            <person name="Li Y."/>
            <person name="Li Y."/>
            <person name="Wang S."/>
            <person name="Li R."/>
            <person name="Zhang H."/>
            <person name="Shen G."/>
            <person name="Guo B."/>
            <person name="Wei J."/>
            <person name="Xu J."/>
            <person name="St-Pierre B."/>
            <person name="Chen S."/>
            <person name="Sun C."/>
        </authorList>
    </citation>
    <scope>NUCLEOTIDE SEQUENCE [LARGE SCALE GENOMIC DNA]</scope>
</reference>
<name>A0ACC0BB99_CATRO</name>
<evidence type="ECO:0000313" key="2">
    <source>
        <dbReference type="Proteomes" id="UP001060085"/>
    </source>
</evidence>
<comment type="caution">
    <text evidence="1">The sequence shown here is derived from an EMBL/GenBank/DDBJ whole genome shotgun (WGS) entry which is preliminary data.</text>
</comment>
<keyword evidence="2" id="KW-1185">Reference proteome</keyword>
<dbReference type="EMBL" id="CM044704">
    <property type="protein sequence ID" value="KAI5669882.1"/>
    <property type="molecule type" value="Genomic_DNA"/>
</dbReference>